<evidence type="ECO:0000313" key="1">
    <source>
        <dbReference type="EMBL" id="RXR30378.1"/>
    </source>
</evidence>
<reference evidence="2" key="1">
    <citation type="submission" date="2019-01" db="EMBL/GenBank/DDBJ databases">
        <title>Cytophagaceae bacterium strain CAR-16.</title>
        <authorList>
            <person name="Chen W.-M."/>
        </authorList>
    </citation>
    <scope>NUCLEOTIDE SEQUENCE [LARGE SCALE GENOMIC DNA]</scope>
    <source>
        <strain evidence="2">CHR27</strain>
    </source>
</reference>
<dbReference type="OrthoDB" id="7508443at2"/>
<accession>A0A4Q1KKK0</accession>
<dbReference type="Proteomes" id="UP000290958">
    <property type="component" value="Unassembled WGS sequence"/>
</dbReference>
<comment type="caution">
    <text evidence="1">The sequence shown here is derived from an EMBL/GenBank/DDBJ whole genome shotgun (WGS) entry which is preliminary data.</text>
</comment>
<dbReference type="RefSeq" id="WP_129403128.1">
    <property type="nucleotide sequence ID" value="NZ_SBKP01000002.1"/>
</dbReference>
<protein>
    <submittedName>
        <fullName evidence="1">Uncharacterized protein</fullName>
    </submittedName>
</protein>
<keyword evidence="2" id="KW-1185">Reference proteome</keyword>
<proteinExistence type="predicted"/>
<gene>
    <name evidence="1" type="ORF">EQG66_03365</name>
</gene>
<evidence type="ECO:0000313" key="2">
    <source>
        <dbReference type="Proteomes" id="UP000290958"/>
    </source>
</evidence>
<dbReference type="EMBL" id="SBKP01000002">
    <property type="protein sequence ID" value="RXR30378.1"/>
    <property type="molecule type" value="Genomic_DNA"/>
</dbReference>
<name>A0A4Q1KKK0_9SPHN</name>
<dbReference type="AlphaFoldDB" id="A0A4Q1KKK0"/>
<sequence>MSRAVHIDANMQVVIDCCDKHAIGISVIEPLQSGGTRVVLNNSDGAASLRIRMKKNLILGPVTRSGLYMRRAPLPYR</sequence>
<organism evidence="1 2">
    <name type="scientific">Sphingobium fluviale</name>
    <dbReference type="NCBI Taxonomy" id="2506423"/>
    <lineage>
        <taxon>Bacteria</taxon>
        <taxon>Pseudomonadati</taxon>
        <taxon>Pseudomonadota</taxon>
        <taxon>Alphaproteobacteria</taxon>
        <taxon>Sphingomonadales</taxon>
        <taxon>Sphingomonadaceae</taxon>
        <taxon>Sphingobium</taxon>
    </lineage>
</organism>